<dbReference type="Pfam" id="PF00400">
    <property type="entry name" value="WD40"/>
    <property type="match status" value="2"/>
</dbReference>
<comment type="caution">
    <text evidence="4">The sequence shown here is derived from an EMBL/GenBank/DDBJ whole genome shotgun (WGS) entry which is preliminary data.</text>
</comment>
<reference evidence="4 5" key="1">
    <citation type="submission" date="2023-01" db="EMBL/GenBank/DDBJ databases">
        <title>Analysis of 21 Apiospora genomes using comparative genomics revels a genus with tremendous synthesis potential of carbohydrate active enzymes and secondary metabolites.</title>
        <authorList>
            <person name="Sorensen T."/>
        </authorList>
    </citation>
    <scope>NUCLEOTIDE SEQUENCE [LARGE SCALE GENOMIC DNA]</scope>
    <source>
        <strain evidence="4 5">CBS 117206</strain>
    </source>
</reference>
<organism evidence="4 5">
    <name type="scientific">Apiospora kogelbergensis</name>
    <dbReference type="NCBI Taxonomy" id="1337665"/>
    <lineage>
        <taxon>Eukaryota</taxon>
        <taxon>Fungi</taxon>
        <taxon>Dikarya</taxon>
        <taxon>Ascomycota</taxon>
        <taxon>Pezizomycotina</taxon>
        <taxon>Sordariomycetes</taxon>
        <taxon>Xylariomycetidae</taxon>
        <taxon>Amphisphaeriales</taxon>
        <taxon>Apiosporaceae</taxon>
        <taxon>Apiospora</taxon>
    </lineage>
</organism>
<sequence length="352" mass="38320">MFSLSCVDGFRYPGLDDVYVLDLVPLAQGPATISSDQKLCAFNPLSLRPGPLTTLQTSHGNLTCAKAFDLVGSVVCTAGEDGSVSLWDMRKDPREAEVARLTDSQAPVLSLACSSTGFSVVAGTELKNSQASILIWDVRSTPTPRHQYKEVHSDDITEVSLAGKSTRMEILTDREKLNFHPTNHNVLLSGSTDGLVNIYDTQITDEDEVVIQTLNHDASIHHAGFLNDTEVYAVSHDERFALYDIAEEQEKGSATNDFGDMRQVLNCQYIANVTAKANGAGAVIGAGTHENQMFEMVHLTKGTEWAFDKENSVGLPGAHSSEIVRSFCFYDEAQMVFSVGEDGYIKSWKAAA</sequence>
<dbReference type="PANTHER" id="PTHR22889">
    <property type="entry name" value="WD REPEAT-CONTAINING PROTEIN 89"/>
    <property type="match status" value="1"/>
</dbReference>
<dbReference type="SUPFAM" id="SSF50978">
    <property type="entry name" value="WD40 repeat-like"/>
    <property type="match status" value="1"/>
</dbReference>
<dbReference type="Proteomes" id="UP001392437">
    <property type="component" value="Unassembled WGS sequence"/>
</dbReference>
<feature type="repeat" description="WD" evidence="3">
    <location>
        <begin position="56"/>
        <end position="97"/>
    </location>
</feature>
<dbReference type="EMBL" id="JAQQWP010000001">
    <property type="protein sequence ID" value="KAK8132896.1"/>
    <property type="molecule type" value="Genomic_DNA"/>
</dbReference>
<dbReference type="SMART" id="SM00320">
    <property type="entry name" value="WD40"/>
    <property type="match status" value="5"/>
</dbReference>
<proteinExistence type="predicted"/>
<dbReference type="PANTHER" id="PTHR22889:SF0">
    <property type="entry name" value="WD REPEAT-CONTAINING PROTEIN 89"/>
    <property type="match status" value="1"/>
</dbReference>
<dbReference type="InterPro" id="IPR036322">
    <property type="entry name" value="WD40_repeat_dom_sf"/>
</dbReference>
<evidence type="ECO:0000313" key="5">
    <source>
        <dbReference type="Proteomes" id="UP001392437"/>
    </source>
</evidence>
<dbReference type="InterPro" id="IPR019775">
    <property type="entry name" value="WD40_repeat_CS"/>
</dbReference>
<dbReference type="AlphaFoldDB" id="A0AAW0RDD0"/>
<keyword evidence="1 3" id="KW-0853">WD repeat</keyword>
<evidence type="ECO:0000313" key="4">
    <source>
        <dbReference type="EMBL" id="KAK8132896.1"/>
    </source>
</evidence>
<protein>
    <recommendedName>
        <fullName evidence="6">WD domain-containing protein, G-beta repeat-containing protein</fullName>
    </recommendedName>
</protein>
<gene>
    <name evidence="4" type="ORF">PG999_001069</name>
</gene>
<accession>A0AAW0RDD0</accession>
<evidence type="ECO:0008006" key="6">
    <source>
        <dbReference type="Google" id="ProtNLM"/>
    </source>
</evidence>
<evidence type="ECO:0000256" key="1">
    <source>
        <dbReference type="ARBA" id="ARBA00022574"/>
    </source>
</evidence>
<dbReference type="Gene3D" id="2.130.10.10">
    <property type="entry name" value="YVTN repeat-like/Quinoprotein amine dehydrogenase"/>
    <property type="match status" value="1"/>
</dbReference>
<dbReference type="InterPro" id="IPR001680">
    <property type="entry name" value="WD40_rpt"/>
</dbReference>
<evidence type="ECO:0000256" key="2">
    <source>
        <dbReference type="ARBA" id="ARBA00022737"/>
    </source>
</evidence>
<keyword evidence="2" id="KW-0677">Repeat</keyword>
<name>A0AAW0RDD0_9PEZI</name>
<dbReference type="PROSITE" id="PS50082">
    <property type="entry name" value="WD_REPEATS_2"/>
    <property type="match status" value="1"/>
</dbReference>
<dbReference type="InterPro" id="IPR039328">
    <property type="entry name" value="WDR89"/>
</dbReference>
<dbReference type="PROSITE" id="PS00678">
    <property type="entry name" value="WD_REPEATS_1"/>
    <property type="match status" value="1"/>
</dbReference>
<keyword evidence="5" id="KW-1185">Reference proteome</keyword>
<evidence type="ECO:0000256" key="3">
    <source>
        <dbReference type="PROSITE-ProRule" id="PRU00221"/>
    </source>
</evidence>
<dbReference type="InterPro" id="IPR015943">
    <property type="entry name" value="WD40/YVTN_repeat-like_dom_sf"/>
</dbReference>